<dbReference type="Proteomes" id="UP000236161">
    <property type="component" value="Unassembled WGS sequence"/>
</dbReference>
<evidence type="ECO:0000313" key="1">
    <source>
        <dbReference type="EMBL" id="PKA54256.1"/>
    </source>
</evidence>
<proteinExistence type="predicted"/>
<dbReference type="OrthoDB" id="10472418at2759"/>
<name>A0A2I0AFI3_9ASPA</name>
<evidence type="ECO:0000313" key="2">
    <source>
        <dbReference type="Proteomes" id="UP000236161"/>
    </source>
</evidence>
<dbReference type="EMBL" id="KZ451982">
    <property type="protein sequence ID" value="PKA54256.1"/>
    <property type="molecule type" value="Genomic_DNA"/>
</dbReference>
<gene>
    <name evidence="1" type="ORF">AXF42_Ash000089</name>
</gene>
<reference evidence="1 2" key="1">
    <citation type="journal article" date="2017" name="Nature">
        <title>The Apostasia genome and the evolution of orchids.</title>
        <authorList>
            <person name="Zhang G.Q."/>
            <person name="Liu K.W."/>
            <person name="Li Z."/>
            <person name="Lohaus R."/>
            <person name="Hsiao Y.Y."/>
            <person name="Niu S.C."/>
            <person name="Wang J.Y."/>
            <person name="Lin Y.C."/>
            <person name="Xu Q."/>
            <person name="Chen L.J."/>
            <person name="Yoshida K."/>
            <person name="Fujiwara S."/>
            <person name="Wang Z.W."/>
            <person name="Zhang Y.Q."/>
            <person name="Mitsuda N."/>
            <person name="Wang M."/>
            <person name="Liu G.H."/>
            <person name="Pecoraro L."/>
            <person name="Huang H.X."/>
            <person name="Xiao X.J."/>
            <person name="Lin M."/>
            <person name="Wu X.Y."/>
            <person name="Wu W.L."/>
            <person name="Chen Y.Y."/>
            <person name="Chang S.B."/>
            <person name="Sakamoto S."/>
            <person name="Ohme-Takagi M."/>
            <person name="Yagi M."/>
            <person name="Zeng S.J."/>
            <person name="Shen C.Y."/>
            <person name="Yeh C.M."/>
            <person name="Luo Y.B."/>
            <person name="Tsai W.C."/>
            <person name="Van de Peer Y."/>
            <person name="Liu Z.J."/>
        </authorList>
    </citation>
    <scope>NUCLEOTIDE SEQUENCE [LARGE SCALE GENOMIC DNA]</scope>
    <source>
        <strain evidence="2">cv. Shenzhen</strain>
        <tissue evidence="1">Stem</tissue>
    </source>
</reference>
<keyword evidence="2" id="KW-1185">Reference proteome</keyword>
<sequence length="160" mass="18061">MGPTPRPIDKSQTPICREIRRFDVEHGGEVVLIHITRRLAEIPENWVVLRVPNNADREPPVDLEPLRALAPLSEVDQRRHFPIVPPSPVGAGIVERTHEAVPRSLQVAVDYAEVVEGYARLGEKNEPLVGEIEQRVCQEPPLRIAHAHLSPFCYLETRNI</sequence>
<organism evidence="1 2">
    <name type="scientific">Apostasia shenzhenica</name>
    <dbReference type="NCBI Taxonomy" id="1088818"/>
    <lineage>
        <taxon>Eukaryota</taxon>
        <taxon>Viridiplantae</taxon>
        <taxon>Streptophyta</taxon>
        <taxon>Embryophyta</taxon>
        <taxon>Tracheophyta</taxon>
        <taxon>Spermatophyta</taxon>
        <taxon>Magnoliopsida</taxon>
        <taxon>Liliopsida</taxon>
        <taxon>Asparagales</taxon>
        <taxon>Orchidaceae</taxon>
        <taxon>Apostasioideae</taxon>
        <taxon>Apostasia</taxon>
    </lineage>
</organism>
<protein>
    <submittedName>
        <fullName evidence="1">Uncharacterized protein</fullName>
    </submittedName>
</protein>
<accession>A0A2I0AFI3</accession>
<dbReference type="AlphaFoldDB" id="A0A2I0AFI3"/>